<evidence type="ECO:0000256" key="1">
    <source>
        <dbReference type="ARBA" id="ARBA00004141"/>
    </source>
</evidence>
<feature type="region of interest" description="Disordered" evidence="6">
    <location>
        <begin position="691"/>
        <end position="746"/>
    </location>
</feature>
<comment type="subcellular location">
    <subcellularLocation>
        <location evidence="1">Membrane</location>
        <topology evidence="1">Multi-pass membrane protein</topology>
    </subcellularLocation>
</comment>
<evidence type="ECO:0000313" key="8">
    <source>
        <dbReference type="EMBL" id="CAI72943.1"/>
    </source>
</evidence>
<keyword evidence="3 7" id="KW-0812">Transmembrane</keyword>
<dbReference type="STRING" id="5874.Q4UIZ6"/>
<evidence type="ECO:0000256" key="3">
    <source>
        <dbReference type="ARBA" id="ARBA00022692"/>
    </source>
</evidence>
<evidence type="ECO:0000313" key="9">
    <source>
        <dbReference type="Proteomes" id="UP000001950"/>
    </source>
</evidence>
<feature type="transmembrane region" description="Helical" evidence="7">
    <location>
        <begin position="20"/>
        <end position="38"/>
    </location>
</feature>
<dbReference type="KEGG" id="tan:TA16615"/>
<sequence length="746" mass="88137">MEQITQPEQQPNRNNRQTNWIIQLIFQLIILRVIFSLFSNYKKNSPLNQTEVLKTFKNYLKPDELFDVYGVITNDIRIDLENIEPSQIVYRNENKSYFYKRNAPFEPFNLKYKPSQKFLKDKHDKLFLTVFIIPHKAYQHKHAEFNKSTFKEGMEGHYILKTVPLTRYKKNVKQSAVSLMNSETSVEKVRGDEEVKYWVPRVDVNLVYDDKEHLQVKNDPYFDTFTKYYEYHLYDPVLYLSQFWVLEEHLVPILVDSDSVNNGKTERYNPAKVFKEIEYEKNLFLNSFVTDPNLSPSNNLQQINSLFNNTVNTLNSGDSVKDTDKIDVEEEMKKLNMAVDDVDRGLIEGVVDNGLVKKEHESLISDVVELDILINFSICSPMYYMFMSQMNVNKNILGIDNTKELDTIKKMLLNTSPYYLVFSFVFILLHSIFSMFAFKNDIQFWINNKSMEGLSTITLVINLVSEVSIPNLTSYFRELGFINTSYIIIIALYVYDDENRSYMILFEILLNIFSSFWKLTKAIKVKFHPFYPFITISHTTNRNKIHVDVINTLRNSLEYTNFSYIYIYIPYWGIITSRGIHILSQFWLDQSILLVMNYFTVYLFSYTKLYDLGFIMMTPQLYINYRLKSVEHLPWRALIYRSLNTFVDDVASFLIDMPMLHRLSCFRDDIIFFCYLYQRWKYKVDPNRTIHKTNDTNAIENTPNTTDNGGNTVDDGNKTQELADNNVKDNNEGSDEKELESVRRRN</sequence>
<dbReference type="Pfam" id="PF05602">
    <property type="entry name" value="CLPTM1"/>
    <property type="match status" value="3"/>
</dbReference>
<dbReference type="VEuPathDB" id="PiroplasmaDB:TA16615"/>
<feature type="transmembrane region" description="Helical" evidence="7">
    <location>
        <begin position="590"/>
        <end position="607"/>
    </location>
</feature>
<evidence type="ECO:0000256" key="2">
    <source>
        <dbReference type="ARBA" id="ARBA00009310"/>
    </source>
</evidence>
<accession>Q4UIZ6</accession>
<feature type="transmembrane region" description="Helical" evidence="7">
    <location>
        <begin position="564"/>
        <end position="584"/>
    </location>
</feature>
<dbReference type="EMBL" id="CR940347">
    <property type="protein sequence ID" value="CAI72943.1"/>
    <property type="molecule type" value="Genomic_DNA"/>
</dbReference>
<evidence type="ECO:0000256" key="7">
    <source>
        <dbReference type="SAM" id="Phobius"/>
    </source>
</evidence>
<comment type="similarity">
    <text evidence="2">Belongs to the CLPTM1 family.</text>
</comment>
<dbReference type="GO" id="GO:0012505">
    <property type="term" value="C:endomembrane system"/>
    <property type="evidence" value="ECO:0007669"/>
    <property type="project" value="TreeGrafter"/>
</dbReference>
<name>Q4UIZ6_THEAN</name>
<keyword evidence="4 7" id="KW-1133">Transmembrane helix</keyword>
<dbReference type="InterPro" id="IPR008429">
    <property type="entry name" value="CLPTM1"/>
</dbReference>
<proteinExistence type="inferred from homology"/>
<keyword evidence="5 7" id="KW-0472">Membrane</keyword>
<dbReference type="OrthoDB" id="378564at2759"/>
<feature type="transmembrane region" description="Helical" evidence="7">
    <location>
        <begin position="418"/>
        <end position="438"/>
    </location>
</feature>
<protein>
    <submittedName>
        <fullName evidence="8">Uncharacterized protein</fullName>
    </submittedName>
</protein>
<dbReference type="GO" id="GO:0016020">
    <property type="term" value="C:membrane"/>
    <property type="evidence" value="ECO:0007669"/>
    <property type="project" value="UniProtKB-SubCell"/>
</dbReference>
<evidence type="ECO:0000256" key="4">
    <source>
        <dbReference type="ARBA" id="ARBA00022989"/>
    </source>
</evidence>
<feature type="compositionally biased region" description="Low complexity" evidence="6">
    <location>
        <begin position="701"/>
        <end position="714"/>
    </location>
</feature>
<dbReference type="RefSeq" id="XP_953621.1">
    <property type="nucleotide sequence ID" value="XM_948528.1"/>
</dbReference>
<dbReference type="OMA" id="FWVLEEH"/>
<evidence type="ECO:0000256" key="6">
    <source>
        <dbReference type="SAM" id="MobiDB-lite"/>
    </source>
</evidence>
<feature type="compositionally biased region" description="Basic and acidic residues" evidence="6">
    <location>
        <begin position="726"/>
        <end position="746"/>
    </location>
</feature>
<dbReference type="FunCoup" id="Q4UIZ6">
    <property type="interactions" value="61"/>
</dbReference>
<dbReference type="eggNOG" id="KOG2489">
    <property type="taxonomic scope" value="Eukaryota"/>
</dbReference>
<feature type="transmembrane region" description="Helical" evidence="7">
    <location>
        <begin position="476"/>
        <end position="495"/>
    </location>
</feature>
<gene>
    <name evidence="8" type="ORF">TA16615</name>
</gene>
<reference evidence="8 9" key="1">
    <citation type="journal article" date="2005" name="Science">
        <title>Genome of the host-cell transforming parasite Theileria annulata compared with T. parva.</title>
        <authorList>
            <person name="Pain A."/>
            <person name="Renauld H."/>
            <person name="Berriman M."/>
            <person name="Murphy L."/>
            <person name="Yeats C.A."/>
            <person name="Weir W."/>
            <person name="Kerhornou A."/>
            <person name="Aslett M."/>
            <person name="Bishop R."/>
            <person name="Bouchier C."/>
            <person name="Cochet M."/>
            <person name="Coulson R.M.R."/>
            <person name="Cronin A."/>
            <person name="de Villiers E.P."/>
            <person name="Fraser A."/>
            <person name="Fosker N."/>
            <person name="Gardner M."/>
            <person name="Goble A."/>
            <person name="Griffiths-Jones S."/>
            <person name="Harris D.E."/>
            <person name="Katzer F."/>
            <person name="Larke N."/>
            <person name="Lord A."/>
            <person name="Maser P."/>
            <person name="McKellar S."/>
            <person name="Mooney P."/>
            <person name="Morton F."/>
            <person name="Nene V."/>
            <person name="O'Neil S."/>
            <person name="Price C."/>
            <person name="Quail M.A."/>
            <person name="Rabbinowitsch E."/>
            <person name="Rawlings N.D."/>
            <person name="Rutter S."/>
            <person name="Saunders D."/>
            <person name="Seeger K."/>
            <person name="Shah T."/>
            <person name="Squares R."/>
            <person name="Squares S."/>
            <person name="Tivey A."/>
            <person name="Walker A.R."/>
            <person name="Woodward J."/>
            <person name="Dobbelaere D.A.E."/>
            <person name="Langsley G."/>
            <person name="Rajandream M.A."/>
            <person name="McKeever D."/>
            <person name="Shiels B."/>
            <person name="Tait A."/>
            <person name="Barrell B.G."/>
            <person name="Hall N."/>
        </authorList>
    </citation>
    <scope>NUCLEOTIDE SEQUENCE [LARGE SCALE GENOMIC DNA]</scope>
    <source>
        <strain evidence="9">Ankara</strain>
    </source>
</reference>
<dbReference type="AlphaFoldDB" id="Q4UIZ6"/>
<keyword evidence="9" id="KW-1185">Reference proteome</keyword>
<evidence type="ECO:0000256" key="5">
    <source>
        <dbReference type="ARBA" id="ARBA00023136"/>
    </source>
</evidence>
<dbReference type="InParanoid" id="Q4UIZ6"/>
<dbReference type="PANTHER" id="PTHR21347">
    <property type="entry name" value="CLEFT LIP AND PALATE ASSOCIATED TRANSMEMBRANE PROTEIN-RELATED"/>
    <property type="match status" value="1"/>
</dbReference>
<dbReference type="GeneID" id="3864020"/>
<organism evidence="8 9">
    <name type="scientific">Theileria annulata</name>
    <dbReference type="NCBI Taxonomy" id="5874"/>
    <lineage>
        <taxon>Eukaryota</taxon>
        <taxon>Sar</taxon>
        <taxon>Alveolata</taxon>
        <taxon>Apicomplexa</taxon>
        <taxon>Aconoidasida</taxon>
        <taxon>Piroplasmida</taxon>
        <taxon>Theileriidae</taxon>
        <taxon>Theileria</taxon>
    </lineage>
</organism>
<dbReference type="PANTHER" id="PTHR21347:SF0">
    <property type="entry name" value="LIPID SCRAMBLASE CLPTM1L"/>
    <property type="match status" value="1"/>
</dbReference>
<dbReference type="Proteomes" id="UP000001950">
    <property type="component" value="Chromosome 1"/>
</dbReference>